<evidence type="ECO:0000313" key="4">
    <source>
        <dbReference type="Proteomes" id="UP001499843"/>
    </source>
</evidence>
<sequence>MSPSLLDDEEGVAVTVGLRTAPGGAIAGIEESSSRERLPFGYHVGAATVRGVEPYRLVIWGRRWHLLASRPDRPPLHPTGPARRRRRLRVGPGVRPTSPPPTRWPPQPVPPQG</sequence>
<feature type="region of interest" description="Disordered" evidence="1">
    <location>
        <begin position="69"/>
        <end position="113"/>
    </location>
</feature>
<name>A0ABN3CT76_9ACTN</name>
<evidence type="ECO:0000313" key="3">
    <source>
        <dbReference type="EMBL" id="GAA2212540.1"/>
    </source>
</evidence>
<accession>A0ABN3CT76</accession>
<evidence type="ECO:0000256" key="1">
    <source>
        <dbReference type="SAM" id="MobiDB-lite"/>
    </source>
</evidence>
<feature type="domain" description="WYL" evidence="2">
    <location>
        <begin position="34"/>
        <end position="72"/>
    </location>
</feature>
<organism evidence="3 4">
    <name type="scientific">Nonomuraea monospora</name>
    <dbReference type="NCBI Taxonomy" id="568818"/>
    <lineage>
        <taxon>Bacteria</taxon>
        <taxon>Bacillati</taxon>
        <taxon>Actinomycetota</taxon>
        <taxon>Actinomycetes</taxon>
        <taxon>Streptosporangiales</taxon>
        <taxon>Streptosporangiaceae</taxon>
        <taxon>Nonomuraea</taxon>
    </lineage>
</organism>
<evidence type="ECO:0000259" key="2">
    <source>
        <dbReference type="Pfam" id="PF13280"/>
    </source>
</evidence>
<comment type="caution">
    <text evidence="3">The sequence shown here is derived from an EMBL/GenBank/DDBJ whole genome shotgun (WGS) entry which is preliminary data.</text>
</comment>
<dbReference type="EMBL" id="BAAAQX010000027">
    <property type="protein sequence ID" value="GAA2212540.1"/>
    <property type="molecule type" value="Genomic_DNA"/>
</dbReference>
<dbReference type="Proteomes" id="UP001499843">
    <property type="component" value="Unassembled WGS sequence"/>
</dbReference>
<gene>
    <name evidence="3" type="ORF">GCM10009850_080020</name>
</gene>
<protein>
    <recommendedName>
        <fullName evidence="2">WYL domain-containing protein</fullName>
    </recommendedName>
</protein>
<dbReference type="InterPro" id="IPR026881">
    <property type="entry name" value="WYL_dom"/>
</dbReference>
<keyword evidence="4" id="KW-1185">Reference proteome</keyword>
<feature type="compositionally biased region" description="Pro residues" evidence="1">
    <location>
        <begin position="97"/>
        <end position="113"/>
    </location>
</feature>
<reference evidence="3 4" key="1">
    <citation type="journal article" date="2019" name="Int. J. Syst. Evol. Microbiol.">
        <title>The Global Catalogue of Microorganisms (GCM) 10K type strain sequencing project: providing services to taxonomists for standard genome sequencing and annotation.</title>
        <authorList>
            <consortium name="The Broad Institute Genomics Platform"/>
            <consortium name="The Broad Institute Genome Sequencing Center for Infectious Disease"/>
            <person name="Wu L."/>
            <person name="Ma J."/>
        </authorList>
    </citation>
    <scope>NUCLEOTIDE SEQUENCE [LARGE SCALE GENOMIC DNA]</scope>
    <source>
        <strain evidence="3 4">JCM 16114</strain>
    </source>
</reference>
<dbReference type="Pfam" id="PF13280">
    <property type="entry name" value="WYL"/>
    <property type="match status" value="1"/>
</dbReference>
<dbReference type="RefSeq" id="WP_425566158.1">
    <property type="nucleotide sequence ID" value="NZ_BAAAQX010000027.1"/>
</dbReference>
<proteinExistence type="predicted"/>